<dbReference type="AlphaFoldDB" id="A0A811NQL2"/>
<accession>A0A811NQL2</accession>
<evidence type="ECO:0000313" key="3">
    <source>
        <dbReference type="Proteomes" id="UP000604825"/>
    </source>
</evidence>
<feature type="compositionally biased region" description="Basic residues" evidence="1">
    <location>
        <begin position="141"/>
        <end position="154"/>
    </location>
</feature>
<protein>
    <submittedName>
        <fullName evidence="2">Uncharacterized protein</fullName>
    </submittedName>
</protein>
<reference evidence="2" key="1">
    <citation type="submission" date="2020-10" db="EMBL/GenBank/DDBJ databases">
        <authorList>
            <person name="Han B."/>
            <person name="Lu T."/>
            <person name="Zhao Q."/>
            <person name="Huang X."/>
            <person name="Zhao Y."/>
        </authorList>
    </citation>
    <scope>NUCLEOTIDE SEQUENCE</scope>
</reference>
<feature type="region of interest" description="Disordered" evidence="1">
    <location>
        <begin position="30"/>
        <end position="154"/>
    </location>
</feature>
<keyword evidence="3" id="KW-1185">Reference proteome</keyword>
<proteinExistence type="predicted"/>
<dbReference type="EMBL" id="CAJGYO010000004">
    <property type="protein sequence ID" value="CAD6226437.1"/>
    <property type="molecule type" value="Genomic_DNA"/>
</dbReference>
<organism evidence="2 3">
    <name type="scientific">Miscanthus lutarioriparius</name>
    <dbReference type="NCBI Taxonomy" id="422564"/>
    <lineage>
        <taxon>Eukaryota</taxon>
        <taxon>Viridiplantae</taxon>
        <taxon>Streptophyta</taxon>
        <taxon>Embryophyta</taxon>
        <taxon>Tracheophyta</taxon>
        <taxon>Spermatophyta</taxon>
        <taxon>Magnoliopsida</taxon>
        <taxon>Liliopsida</taxon>
        <taxon>Poales</taxon>
        <taxon>Poaceae</taxon>
        <taxon>PACMAD clade</taxon>
        <taxon>Panicoideae</taxon>
        <taxon>Andropogonodae</taxon>
        <taxon>Andropogoneae</taxon>
        <taxon>Saccharinae</taxon>
        <taxon>Miscanthus</taxon>
    </lineage>
</organism>
<feature type="compositionally biased region" description="Basic and acidic residues" evidence="1">
    <location>
        <begin position="101"/>
        <end position="115"/>
    </location>
</feature>
<name>A0A811NQL2_9POAL</name>
<gene>
    <name evidence="2" type="ORF">NCGR_LOCUS18259</name>
</gene>
<dbReference type="Proteomes" id="UP000604825">
    <property type="component" value="Unassembled WGS sequence"/>
</dbReference>
<sequence length="154" mass="16047">MVLAVAAVGWPGRTAASLLKLPGDRRCGLELRRREPHMAHGTTSAGPVAGAPRGADAGTARIRGRGEQRQPDPVPTRHPPAAAGPVTGGPRGADGTARIRGQGEQRDPDRKELRQPDPSSTRSPPPAEGSLGRATGEGKRGSRRGRRSRGAPPF</sequence>
<evidence type="ECO:0000256" key="1">
    <source>
        <dbReference type="SAM" id="MobiDB-lite"/>
    </source>
</evidence>
<comment type="caution">
    <text evidence="2">The sequence shown here is derived from an EMBL/GenBank/DDBJ whole genome shotgun (WGS) entry which is preliminary data.</text>
</comment>
<evidence type="ECO:0000313" key="2">
    <source>
        <dbReference type="EMBL" id="CAD6226437.1"/>
    </source>
</evidence>